<protein>
    <submittedName>
        <fullName evidence="2">Uncharacterized protein</fullName>
    </submittedName>
</protein>
<feature type="region of interest" description="Disordered" evidence="1">
    <location>
        <begin position="1"/>
        <end position="22"/>
    </location>
</feature>
<gene>
    <name evidence="2" type="ORF">GCM10022403_080190</name>
</gene>
<proteinExistence type="predicted"/>
<sequence>MPRHVYEHPRSPSRPNGVGRHDLVGGLTLTGIGSAEADSIQQHIASQTSNVAHAVSGASAASSGWYDCNERTGTWHDKNTAGGFCNGKGPHWSYQTHAQCKDGTLKSGARRWAGDTRWSYAYCAGHRGLRQAWVNMYYDGQYRAKSMDIL</sequence>
<dbReference type="RefSeq" id="WP_275775898.1">
    <property type="nucleotide sequence ID" value="NZ_BAABDE010000031.1"/>
</dbReference>
<reference evidence="3" key="1">
    <citation type="journal article" date="2019" name="Int. J. Syst. Evol. Microbiol.">
        <title>The Global Catalogue of Microorganisms (GCM) 10K type strain sequencing project: providing services to taxonomists for standard genome sequencing and annotation.</title>
        <authorList>
            <consortium name="The Broad Institute Genomics Platform"/>
            <consortium name="The Broad Institute Genome Sequencing Center for Infectious Disease"/>
            <person name="Wu L."/>
            <person name="Ma J."/>
        </authorList>
    </citation>
    <scope>NUCLEOTIDE SEQUENCE [LARGE SCALE GENOMIC DNA]</scope>
    <source>
        <strain evidence="3">JCM 17138</strain>
    </source>
</reference>
<name>A0ABP7J5M1_9ACTN</name>
<keyword evidence="3" id="KW-1185">Reference proteome</keyword>
<accession>A0ABP7J5M1</accession>
<dbReference type="EMBL" id="BAABDE010000031">
    <property type="protein sequence ID" value="GAA3835405.1"/>
    <property type="molecule type" value="Genomic_DNA"/>
</dbReference>
<evidence type="ECO:0000313" key="3">
    <source>
        <dbReference type="Proteomes" id="UP001501009"/>
    </source>
</evidence>
<comment type="caution">
    <text evidence="2">The sequence shown here is derived from an EMBL/GenBank/DDBJ whole genome shotgun (WGS) entry which is preliminary data.</text>
</comment>
<feature type="compositionally biased region" description="Basic and acidic residues" evidence="1">
    <location>
        <begin position="1"/>
        <end position="10"/>
    </location>
</feature>
<dbReference type="Proteomes" id="UP001501009">
    <property type="component" value="Unassembled WGS sequence"/>
</dbReference>
<evidence type="ECO:0000256" key="1">
    <source>
        <dbReference type="SAM" id="MobiDB-lite"/>
    </source>
</evidence>
<organism evidence="2 3">
    <name type="scientific">Streptomyces coacervatus</name>
    <dbReference type="NCBI Taxonomy" id="647381"/>
    <lineage>
        <taxon>Bacteria</taxon>
        <taxon>Bacillati</taxon>
        <taxon>Actinomycetota</taxon>
        <taxon>Actinomycetes</taxon>
        <taxon>Kitasatosporales</taxon>
        <taxon>Streptomycetaceae</taxon>
        <taxon>Streptomyces</taxon>
    </lineage>
</organism>
<evidence type="ECO:0000313" key="2">
    <source>
        <dbReference type="EMBL" id="GAA3835405.1"/>
    </source>
</evidence>